<evidence type="ECO:0000256" key="1">
    <source>
        <dbReference type="ARBA" id="ARBA00004141"/>
    </source>
</evidence>
<dbReference type="OrthoDB" id="2250022at2759"/>
<keyword evidence="4" id="KW-0472">Membrane</keyword>
<dbReference type="EMBL" id="OB661952">
    <property type="protein sequence ID" value="CAD7229234.1"/>
    <property type="molecule type" value="Genomic_DNA"/>
</dbReference>
<feature type="region of interest" description="Disordered" evidence="5">
    <location>
        <begin position="197"/>
        <end position="220"/>
    </location>
</feature>
<dbReference type="InterPro" id="IPR036259">
    <property type="entry name" value="MFS_trans_sf"/>
</dbReference>
<comment type="subcellular location">
    <subcellularLocation>
        <location evidence="1">Membrane</location>
        <topology evidence="1">Multi-pass membrane protein</topology>
    </subcellularLocation>
</comment>
<evidence type="ECO:0000256" key="4">
    <source>
        <dbReference type="ARBA" id="ARBA00023136"/>
    </source>
</evidence>
<dbReference type="GO" id="GO:0022857">
    <property type="term" value="F:transmembrane transporter activity"/>
    <property type="evidence" value="ECO:0007669"/>
    <property type="project" value="TreeGrafter"/>
</dbReference>
<dbReference type="GO" id="GO:0016020">
    <property type="term" value="C:membrane"/>
    <property type="evidence" value="ECO:0007669"/>
    <property type="project" value="UniProtKB-SubCell"/>
</dbReference>
<evidence type="ECO:0000256" key="5">
    <source>
        <dbReference type="SAM" id="MobiDB-lite"/>
    </source>
</evidence>
<reference evidence="6" key="1">
    <citation type="submission" date="2020-11" db="EMBL/GenBank/DDBJ databases">
        <authorList>
            <person name="Tran Van P."/>
        </authorList>
    </citation>
    <scope>NUCLEOTIDE SEQUENCE</scope>
</reference>
<proteinExistence type="predicted"/>
<evidence type="ECO:0000313" key="6">
    <source>
        <dbReference type="EMBL" id="CAD7229234.1"/>
    </source>
</evidence>
<dbReference type="PANTHER" id="PTHR11662:SF40">
    <property type="entry name" value="MAJOR FACILITATOR SUPERFAMILY (MFS) PROFILE DOMAIN-CONTAINING PROTEIN"/>
    <property type="match status" value="1"/>
</dbReference>
<evidence type="ECO:0000256" key="2">
    <source>
        <dbReference type="ARBA" id="ARBA00022692"/>
    </source>
</evidence>
<organism evidence="6">
    <name type="scientific">Cyprideis torosa</name>
    <dbReference type="NCBI Taxonomy" id="163714"/>
    <lineage>
        <taxon>Eukaryota</taxon>
        <taxon>Metazoa</taxon>
        <taxon>Ecdysozoa</taxon>
        <taxon>Arthropoda</taxon>
        <taxon>Crustacea</taxon>
        <taxon>Oligostraca</taxon>
        <taxon>Ostracoda</taxon>
        <taxon>Podocopa</taxon>
        <taxon>Podocopida</taxon>
        <taxon>Cytherocopina</taxon>
        <taxon>Cytheroidea</taxon>
        <taxon>Cytherideidae</taxon>
        <taxon>Cyprideis</taxon>
    </lineage>
</organism>
<name>A0A7R8WI67_9CRUS</name>
<sequence>MMNVAATWCQSLKNKTANSFSFFLSLPYTLPQLPSSPVDGVIRDRSGREGGTRMASGIGDVPSRLVSISMGLVAFNSAGHLSNHSEVAPNHAGLTFAVSNTLATIPGLLCGPLTAGLVTASHGRWFPVFALAAGINLTGAMIYSSQSSATQVLAVPVEVEGESLTAEDLAAFLRLTLAPLESVPQLGTGGRGFPPPWLIRETAERNRKSRSRGGGRREFNSGGFGGVSAFDFGSSGICPSIGHWRSGFSSTVVDSGDRRTKQKAQRPKLTSPNVDRFEDFLFVFLFSLQAARVECTYYNDSCIHINLS</sequence>
<protein>
    <submittedName>
        <fullName evidence="6">Uncharacterized protein</fullName>
    </submittedName>
</protein>
<dbReference type="PANTHER" id="PTHR11662">
    <property type="entry name" value="SOLUTE CARRIER FAMILY 17"/>
    <property type="match status" value="1"/>
</dbReference>
<dbReference type="GO" id="GO:0006820">
    <property type="term" value="P:monoatomic anion transport"/>
    <property type="evidence" value="ECO:0007669"/>
    <property type="project" value="TreeGrafter"/>
</dbReference>
<dbReference type="SUPFAM" id="SSF103473">
    <property type="entry name" value="MFS general substrate transporter"/>
    <property type="match status" value="1"/>
</dbReference>
<dbReference type="AlphaFoldDB" id="A0A7R8WI67"/>
<gene>
    <name evidence="6" type="ORF">CTOB1V02_LOCUS7107</name>
</gene>
<keyword evidence="3" id="KW-1133">Transmembrane helix</keyword>
<evidence type="ECO:0000256" key="3">
    <source>
        <dbReference type="ARBA" id="ARBA00022989"/>
    </source>
</evidence>
<dbReference type="InterPro" id="IPR050382">
    <property type="entry name" value="MFS_Na/Anion_cotransporter"/>
</dbReference>
<accession>A0A7R8WI67</accession>
<keyword evidence="2" id="KW-0812">Transmembrane</keyword>